<dbReference type="PANTHER" id="PTHR11559">
    <property type="entry name" value="CARBOXYLESTERASE"/>
    <property type="match status" value="1"/>
</dbReference>
<sequence>MRRRAGLSYNVVAGRREKMWVVLVVAGLLGLVVGEHPCTVRFGGGRDGEGAGVGVLNTTFNGLVYCEYLGIRYAEPPVGELRYKSPVVREPRGSEDYSKLGSICAQLNSIAQPTQVVGDEDCLFMNVYSPAVGGSSSASRKYPVLVYIHGGSYAIWSPQTDMFGVDLLIESEVLIVSFNYRLFVLGFLRHPEFNVTGNYGLKDQLAALQWVQRYIEAFGGDPNNVTIMGQSVGAHSVTYHLYLEPFRGLFHRVIAMSGSLLAPSAMIYQPEDYNHQYLESLHIHTQDQLMHVPFKDLFQFENKKRRFIFSSIALPIFLPTVESASDPDALLTQPAHELILNEPVNQVPLMIGMTSSEFLPYFTTARSFSIEGNFPNRGNSSYLDVIKRLIWKANILVYKVDREGTGQNFFGKLSDLSNMYFPVKRLLKQTSENGSYGAPIYYYQFEFDGQFGKYKNSYYREFVDFSIAGAMHGDDLGYLFSPYVVKEALANRSQFETEWKVAERNVEQITNFIKFGNPTPNFTENIEVLWPPYNSGDNASAFQYLNINERNEVRVDNDRSNFAFQVWNTIHNCLFYFECTPVDILLKKIIQQLESRVTKLDLDSLFDTEQDNLA</sequence>
<keyword evidence="4" id="KW-1185">Reference proteome</keyword>
<dbReference type="AlphaFoldDB" id="A0ABD1CM03"/>
<dbReference type="Proteomes" id="UP001562425">
    <property type="component" value="Unassembled WGS sequence"/>
</dbReference>
<dbReference type="Gene3D" id="3.40.50.1820">
    <property type="entry name" value="alpha/beta hydrolase"/>
    <property type="match status" value="1"/>
</dbReference>
<feature type="domain" description="Carboxylesterase type B" evidence="2">
    <location>
        <begin position="64"/>
        <end position="560"/>
    </location>
</feature>
<reference evidence="3 4" key="1">
    <citation type="submission" date="2024-05" db="EMBL/GenBank/DDBJ databases">
        <title>Culex pipiens pipiens assembly and annotation.</title>
        <authorList>
            <person name="Alout H."/>
            <person name="Durand T."/>
        </authorList>
    </citation>
    <scope>NUCLEOTIDE SEQUENCE [LARGE SCALE GENOMIC DNA]</scope>
    <source>
        <strain evidence="3">HA-2024</strain>
        <tissue evidence="3">Whole body</tissue>
    </source>
</reference>
<keyword evidence="1" id="KW-0325">Glycoprotein</keyword>
<gene>
    <name evidence="3" type="ORF">pipiens_004177</name>
</gene>
<evidence type="ECO:0000313" key="3">
    <source>
        <dbReference type="EMBL" id="KAL1377437.1"/>
    </source>
</evidence>
<evidence type="ECO:0000313" key="4">
    <source>
        <dbReference type="Proteomes" id="UP001562425"/>
    </source>
</evidence>
<comment type="caution">
    <text evidence="3">The sequence shown here is derived from an EMBL/GenBank/DDBJ whole genome shotgun (WGS) entry which is preliminary data.</text>
</comment>
<dbReference type="SUPFAM" id="SSF53474">
    <property type="entry name" value="alpha/beta-Hydrolases"/>
    <property type="match status" value="1"/>
</dbReference>
<organism evidence="3 4">
    <name type="scientific">Culex pipiens pipiens</name>
    <name type="common">Northern house mosquito</name>
    <dbReference type="NCBI Taxonomy" id="38569"/>
    <lineage>
        <taxon>Eukaryota</taxon>
        <taxon>Metazoa</taxon>
        <taxon>Ecdysozoa</taxon>
        <taxon>Arthropoda</taxon>
        <taxon>Hexapoda</taxon>
        <taxon>Insecta</taxon>
        <taxon>Pterygota</taxon>
        <taxon>Neoptera</taxon>
        <taxon>Endopterygota</taxon>
        <taxon>Diptera</taxon>
        <taxon>Nematocera</taxon>
        <taxon>Culicoidea</taxon>
        <taxon>Culicidae</taxon>
        <taxon>Culicinae</taxon>
        <taxon>Culicini</taxon>
        <taxon>Culex</taxon>
        <taxon>Culex</taxon>
    </lineage>
</organism>
<dbReference type="InterPro" id="IPR002018">
    <property type="entry name" value="CarbesteraseB"/>
</dbReference>
<dbReference type="Pfam" id="PF00135">
    <property type="entry name" value="COesterase"/>
    <property type="match status" value="1"/>
</dbReference>
<accession>A0ABD1CM03</accession>
<evidence type="ECO:0000256" key="1">
    <source>
        <dbReference type="ARBA" id="ARBA00023180"/>
    </source>
</evidence>
<proteinExistence type="predicted"/>
<dbReference type="EMBL" id="JBEHCU010010970">
    <property type="protein sequence ID" value="KAL1377437.1"/>
    <property type="molecule type" value="Genomic_DNA"/>
</dbReference>
<dbReference type="InterPro" id="IPR050309">
    <property type="entry name" value="Type-B_Carboxylest/Lipase"/>
</dbReference>
<protein>
    <recommendedName>
        <fullName evidence="2">Carboxylesterase type B domain-containing protein</fullName>
    </recommendedName>
</protein>
<name>A0ABD1CM03_CULPP</name>
<dbReference type="InterPro" id="IPR029058">
    <property type="entry name" value="AB_hydrolase_fold"/>
</dbReference>
<evidence type="ECO:0000259" key="2">
    <source>
        <dbReference type="Pfam" id="PF00135"/>
    </source>
</evidence>